<comment type="similarity">
    <text evidence="4 17">Belongs to the MurCDEF family.</text>
</comment>
<evidence type="ECO:0000313" key="22">
    <source>
        <dbReference type="Proteomes" id="UP000487649"/>
    </source>
</evidence>
<comment type="pathway">
    <text evidence="3 17 18">Cell wall biogenesis; peptidoglycan biosynthesis.</text>
</comment>
<evidence type="ECO:0000259" key="19">
    <source>
        <dbReference type="Pfam" id="PF02875"/>
    </source>
</evidence>
<dbReference type="GO" id="GO:0005737">
    <property type="term" value="C:cytoplasm"/>
    <property type="evidence" value="ECO:0007669"/>
    <property type="project" value="UniProtKB-SubCell"/>
</dbReference>
<dbReference type="EC" id="6.3.2.9" evidence="5 17"/>
<keyword evidence="13 17" id="KW-0961">Cell wall biogenesis/degradation</keyword>
<evidence type="ECO:0000256" key="15">
    <source>
        <dbReference type="ARBA" id="ARBA00032324"/>
    </source>
</evidence>
<evidence type="ECO:0000256" key="12">
    <source>
        <dbReference type="ARBA" id="ARBA00022984"/>
    </source>
</evidence>
<organism evidence="21 22">
    <name type="scientific">Turicibacter sanguinis</name>
    <dbReference type="NCBI Taxonomy" id="154288"/>
    <lineage>
        <taxon>Bacteria</taxon>
        <taxon>Bacillati</taxon>
        <taxon>Bacillota</taxon>
        <taxon>Erysipelotrichia</taxon>
        <taxon>Erysipelotrichales</taxon>
        <taxon>Turicibacteraceae</taxon>
        <taxon>Turicibacter</taxon>
    </lineage>
</organism>
<dbReference type="SUPFAM" id="SSF53244">
    <property type="entry name" value="MurD-like peptide ligases, peptide-binding domain"/>
    <property type="match status" value="1"/>
</dbReference>
<keyword evidence="10 17" id="KW-0067">ATP-binding</keyword>
<dbReference type="InterPro" id="IPR004101">
    <property type="entry name" value="Mur_ligase_C"/>
</dbReference>
<dbReference type="AlphaFoldDB" id="A0A9X5ANK4"/>
<evidence type="ECO:0000259" key="20">
    <source>
        <dbReference type="Pfam" id="PF08245"/>
    </source>
</evidence>
<gene>
    <name evidence="17" type="primary">murD</name>
    <name evidence="21" type="ORF">GMA92_04735</name>
</gene>
<keyword evidence="9 17" id="KW-0547">Nucleotide-binding</keyword>
<evidence type="ECO:0000256" key="14">
    <source>
        <dbReference type="ARBA" id="ARBA00030398"/>
    </source>
</evidence>
<dbReference type="GeneID" id="60059929"/>
<evidence type="ECO:0000256" key="6">
    <source>
        <dbReference type="ARBA" id="ARBA00015655"/>
    </source>
</evidence>
<dbReference type="Pfam" id="PF02875">
    <property type="entry name" value="Mur_ligase_C"/>
    <property type="match status" value="1"/>
</dbReference>
<evidence type="ECO:0000256" key="2">
    <source>
        <dbReference type="ARBA" id="ARBA00004496"/>
    </source>
</evidence>
<evidence type="ECO:0000256" key="7">
    <source>
        <dbReference type="ARBA" id="ARBA00022490"/>
    </source>
</evidence>
<keyword evidence="17 18" id="KW-0132">Cell division</keyword>
<keyword evidence="11 17" id="KW-0133">Cell shape</keyword>
<evidence type="ECO:0000256" key="4">
    <source>
        <dbReference type="ARBA" id="ARBA00010416"/>
    </source>
</evidence>
<dbReference type="Proteomes" id="UP000487649">
    <property type="component" value="Unassembled WGS sequence"/>
</dbReference>
<dbReference type="GO" id="GO:0008764">
    <property type="term" value="F:UDP-N-acetylmuramoylalanine-D-glutamate ligase activity"/>
    <property type="evidence" value="ECO:0007669"/>
    <property type="project" value="UniProtKB-UniRule"/>
</dbReference>
<sequence>MNKINSYVNKRVLVMGLAKSGKAAARMLKELNAEVVINDRTPLSENEDAKEMVAEGFEVITGGHPLELLDRDFDLIVKNPGIPYLKVPLLKRAQELKIPIITEVELAFEICEAPFIGITGTNGKTTTTTLIYEMLKESTLNPLIAGNIGEVATEVAKVAQANQVLVTELSSFQLMGMPLFRPRISLLLNITEAHLDYHLNLDEYRQAKLNLIKNQTSDDYCVYNSEDDVIVEGIKQTKATCIPFSLSEKVEGAYILEGAVYFKEEWIIDVKDILLKGDHNLQDVLGAVAVSLLYGCDLEAIRTVLKRFAGVKHRLQFVGEIKGVKYYNNSKATNIIATQTALKAFDGPIILIAGGLDRGHDLSGLVPYFNKIKSIVTYGETKHRFKALADEHLMPCTVYDHLDQAVEDAYEQAIAGDIVLFAPACASWDQYQNFEQRGDHFIGLVEGLK</sequence>
<dbReference type="GO" id="GO:0009252">
    <property type="term" value="P:peptidoglycan biosynthetic process"/>
    <property type="evidence" value="ECO:0007669"/>
    <property type="project" value="UniProtKB-UniRule"/>
</dbReference>
<evidence type="ECO:0000256" key="18">
    <source>
        <dbReference type="RuleBase" id="RU003664"/>
    </source>
</evidence>
<comment type="subcellular location">
    <subcellularLocation>
        <location evidence="2 17 18">Cytoplasm</location>
    </subcellularLocation>
</comment>
<dbReference type="HAMAP" id="MF_00639">
    <property type="entry name" value="MurD"/>
    <property type="match status" value="1"/>
</dbReference>
<dbReference type="GO" id="GO:0008360">
    <property type="term" value="P:regulation of cell shape"/>
    <property type="evidence" value="ECO:0007669"/>
    <property type="project" value="UniProtKB-KW"/>
</dbReference>
<keyword evidence="7 17" id="KW-0963">Cytoplasm</keyword>
<dbReference type="Gene3D" id="3.40.50.720">
    <property type="entry name" value="NAD(P)-binding Rossmann-like Domain"/>
    <property type="match status" value="1"/>
</dbReference>
<protein>
    <recommendedName>
        <fullName evidence="6 17">UDP-N-acetylmuramoylalanine--D-glutamate ligase</fullName>
        <ecNumber evidence="5 17">6.3.2.9</ecNumber>
    </recommendedName>
    <alternativeName>
        <fullName evidence="15 17">D-glutamic acid-adding enzyme</fullName>
    </alternativeName>
    <alternativeName>
        <fullName evidence="14 17">UDP-N-acetylmuramoyl-L-alanyl-D-glutamate synthetase</fullName>
    </alternativeName>
</protein>
<feature type="binding site" evidence="17">
    <location>
        <begin position="120"/>
        <end position="126"/>
    </location>
    <ligand>
        <name>ATP</name>
        <dbReference type="ChEBI" id="CHEBI:30616"/>
    </ligand>
</feature>
<dbReference type="Gene3D" id="3.90.190.20">
    <property type="entry name" value="Mur ligase, C-terminal domain"/>
    <property type="match status" value="1"/>
</dbReference>
<evidence type="ECO:0000256" key="16">
    <source>
        <dbReference type="ARBA" id="ARBA00047632"/>
    </source>
</evidence>
<dbReference type="Pfam" id="PF08245">
    <property type="entry name" value="Mur_ligase_M"/>
    <property type="match status" value="1"/>
</dbReference>
<comment type="caution">
    <text evidence="21">The sequence shown here is derived from an EMBL/GenBank/DDBJ whole genome shotgun (WGS) entry which is preliminary data.</text>
</comment>
<evidence type="ECO:0000256" key="1">
    <source>
        <dbReference type="ARBA" id="ARBA00002734"/>
    </source>
</evidence>
<dbReference type="InterPro" id="IPR036565">
    <property type="entry name" value="Mur-like_cat_sf"/>
</dbReference>
<keyword evidence="12 17" id="KW-0573">Peptidoglycan synthesis</keyword>
<evidence type="ECO:0000256" key="9">
    <source>
        <dbReference type="ARBA" id="ARBA00022741"/>
    </source>
</evidence>
<dbReference type="GO" id="GO:0051301">
    <property type="term" value="P:cell division"/>
    <property type="evidence" value="ECO:0007669"/>
    <property type="project" value="UniProtKB-KW"/>
</dbReference>
<dbReference type="EMBL" id="WMQE01000008">
    <property type="protein sequence ID" value="MTK20745.1"/>
    <property type="molecule type" value="Genomic_DNA"/>
</dbReference>
<evidence type="ECO:0000256" key="10">
    <source>
        <dbReference type="ARBA" id="ARBA00022840"/>
    </source>
</evidence>
<dbReference type="PANTHER" id="PTHR43692:SF1">
    <property type="entry name" value="UDP-N-ACETYLMURAMOYLALANINE--D-GLUTAMATE LIGASE"/>
    <property type="match status" value="1"/>
</dbReference>
<feature type="domain" description="Mur ligase central" evidence="20">
    <location>
        <begin position="118"/>
        <end position="290"/>
    </location>
</feature>
<dbReference type="InterPro" id="IPR013221">
    <property type="entry name" value="Mur_ligase_cen"/>
</dbReference>
<evidence type="ECO:0000256" key="3">
    <source>
        <dbReference type="ARBA" id="ARBA00004752"/>
    </source>
</evidence>
<accession>A0A9X5ANK4</accession>
<evidence type="ECO:0000256" key="8">
    <source>
        <dbReference type="ARBA" id="ARBA00022598"/>
    </source>
</evidence>
<dbReference type="InterPro" id="IPR005762">
    <property type="entry name" value="MurD"/>
</dbReference>
<feature type="domain" description="Mur ligase C-terminal" evidence="19">
    <location>
        <begin position="313"/>
        <end position="425"/>
    </location>
</feature>
<dbReference type="RefSeq" id="WP_006785059.1">
    <property type="nucleotide sequence ID" value="NZ_CABJBH010000013.1"/>
</dbReference>
<evidence type="ECO:0000256" key="11">
    <source>
        <dbReference type="ARBA" id="ARBA00022960"/>
    </source>
</evidence>
<keyword evidence="8 17" id="KW-0436">Ligase</keyword>
<dbReference type="SUPFAM" id="SSF53623">
    <property type="entry name" value="MurD-like peptide ligases, catalytic domain"/>
    <property type="match status" value="1"/>
</dbReference>
<dbReference type="PANTHER" id="PTHR43692">
    <property type="entry name" value="UDP-N-ACETYLMURAMOYLALANINE--D-GLUTAMATE LIGASE"/>
    <property type="match status" value="1"/>
</dbReference>
<evidence type="ECO:0000256" key="13">
    <source>
        <dbReference type="ARBA" id="ARBA00023316"/>
    </source>
</evidence>
<dbReference type="Pfam" id="PF21799">
    <property type="entry name" value="MurD-like_N"/>
    <property type="match status" value="1"/>
</dbReference>
<reference evidence="21 22" key="1">
    <citation type="journal article" date="2019" name="Nat. Med.">
        <title>A library of human gut bacterial isolates paired with longitudinal multiomics data enables mechanistic microbiome research.</title>
        <authorList>
            <person name="Poyet M."/>
            <person name="Groussin M."/>
            <person name="Gibbons S.M."/>
            <person name="Avila-Pacheco J."/>
            <person name="Jiang X."/>
            <person name="Kearney S.M."/>
            <person name="Perrotta A.R."/>
            <person name="Berdy B."/>
            <person name="Zhao S."/>
            <person name="Lieberman T.D."/>
            <person name="Swanson P.K."/>
            <person name="Smith M."/>
            <person name="Roesemann S."/>
            <person name="Alexander J.E."/>
            <person name="Rich S.A."/>
            <person name="Livny J."/>
            <person name="Vlamakis H."/>
            <person name="Clish C."/>
            <person name="Bullock K."/>
            <person name="Deik A."/>
            <person name="Scott J."/>
            <person name="Pierce K.A."/>
            <person name="Xavier R.J."/>
            <person name="Alm E.J."/>
        </authorList>
    </citation>
    <scope>NUCLEOTIDE SEQUENCE [LARGE SCALE GENOMIC DNA]</scope>
    <source>
        <strain evidence="21 22">BIOML-A198</strain>
    </source>
</reference>
<proteinExistence type="inferred from homology"/>
<dbReference type="NCBIfam" id="TIGR01087">
    <property type="entry name" value="murD"/>
    <property type="match status" value="1"/>
</dbReference>
<dbReference type="SUPFAM" id="SSF51984">
    <property type="entry name" value="MurCD N-terminal domain"/>
    <property type="match status" value="1"/>
</dbReference>
<dbReference type="Gene3D" id="3.40.1190.10">
    <property type="entry name" value="Mur-like, catalytic domain"/>
    <property type="match status" value="1"/>
</dbReference>
<dbReference type="InterPro" id="IPR036615">
    <property type="entry name" value="Mur_ligase_C_dom_sf"/>
</dbReference>
<comment type="function">
    <text evidence="1 17 18">Cell wall formation. Catalyzes the addition of glutamate to the nucleotide precursor UDP-N-acetylmuramoyl-L-alanine (UMA).</text>
</comment>
<name>A0A9X5ANK4_9FIRM</name>
<dbReference type="GO" id="GO:0071555">
    <property type="term" value="P:cell wall organization"/>
    <property type="evidence" value="ECO:0007669"/>
    <property type="project" value="UniProtKB-KW"/>
</dbReference>
<evidence type="ECO:0000256" key="17">
    <source>
        <dbReference type="HAMAP-Rule" id="MF_00639"/>
    </source>
</evidence>
<comment type="catalytic activity">
    <reaction evidence="16 17 18">
        <text>UDP-N-acetyl-alpha-D-muramoyl-L-alanine + D-glutamate + ATP = UDP-N-acetyl-alpha-D-muramoyl-L-alanyl-D-glutamate + ADP + phosphate + H(+)</text>
        <dbReference type="Rhea" id="RHEA:16429"/>
        <dbReference type="ChEBI" id="CHEBI:15378"/>
        <dbReference type="ChEBI" id="CHEBI:29986"/>
        <dbReference type="ChEBI" id="CHEBI:30616"/>
        <dbReference type="ChEBI" id="CHEBI:43474"/>
        <dbReference type="ChEBI" id="CHEBI:83898"/>
        <dbReference type="ChEBI" id="CHEBI:83900"/>
        <dbReference type="ChEBI" id="CHEBI:456216"/>
        <dbReference type="EC" id="6.3.2.9"/>
    </reaction>
</comment>
<evidence type="ECO:0000313" key="21">
    <source>
        <dbReference type="EMBL" id="MTK20745.1"/>
    </source>
</evidence>
<evidence type="ECO:0000256" key="5">
    <source>
        <dbReference type="ARBA" id="ARBA00012212"/>
    </source>
</evidence>
<dbReference type="GO" id="GO:0005524">
    <property type="term" value="F:ATP binding"/>
    <property type="evidence" value="ECO:0007669"/>
    <property type="project" value="UniProtKB-UniRule"/>
</dbReference>
<keyword evidence="17 18" id="KW-0131">Cell cycle</keyword>